<reference evidence="3 4" key="1">
    <citation type="journal article" date="2006" name="DNA Res.">
        <title>Genome sequence of the cat pathogen, Chlamydophila felis.</title>
        <authorList>
            <person name="Azuma Y."/>
            <person name="Hirakawa H."/>
            <person name="Yamashita A."/>
            <person name="Cai Y."/>
            <person name="Rahman M.A."/>
            <person name="Suzuki H."/>
            <person name="Mitaku S."/>
            <person name="Toh H."/>
            <person name="Goto S."/>
            <person name="Murakami T."/>
            <person name="Sugi K."/>
            <person name="Hayashi H."/>
            <person name="Fukushi H."/>
            <person name="Hattori M."/>
            <person name="Kuhara S."/>
            <person name="Shirai M."/>
        </authorList>
    </citation>
    <scope>NUCLEOTIDE SEQUENCE [LARGE SCALE GENOMIC DNA]</scope>
    <source>
        <strain evidence="3 4">Fe/C-56</strain>
    </source>
</reference>
<keyword evidence="2" id="KW-0812">Transmembrane</keyword>
<feature type="region of interest" description="Disordered" evidence="1">
    <location>
        <begin position="175"/>
        <end position="194"/>
    </location>
</feature>
<evidence type="ECO:0000313" key="4">
    <source>
        <dbReference type="Proteomes" id="UP000001260"/>
    </source>
</evidence>
<dbReference type="HOGENOM" id="CLU_830788_0_0_0"/>
<dbReference type="InterPro" id="IPR006974">
    <property type="entry name" value="DUF648"/>
</dbReference>
<dbReference type="AlphaFoldDB" id="Q254R3"/>
<dbReference type="RefSeq" id="WP_011458005.1">
    <property type="nucleotide sequence ID" value="NC_007899.1"/>
</dbReference>
<name>Q254R3_CHLFF</name>
<dbReference type="EMBL" id="AP006861">
    <property type="protein sequence ID" value="BAE81225.1"/>
    <property type="molecule type" value="Genomic_DNA"/>
</dbReference>
<evidence type="ECO:0000256" key="1">
    <source>
        <dbReference type="SAM" id="MobiDB-lite"/>
    </source>
</evidence>
<organism evidence="3 4">
    <name type="scientific">Chlamydia felis (strain Fe/C-56)</name>
    <name type="common">Chlamydophila felis</name>
    <dbReference type="NCBI Taxonomy" id="264202"/>
    <lineage>
        <taxon>Bacteria</taxon>
        <taxon>Pseudomonadati</taxon>
        <taxon>Chlamydiota</taxon>
        <taxon>Chlamydiia</taxon>
        <taxon>Chlamydiales</taxon>
        <taxon>Chlamydiaceae</taxon>
        <taxon>Chlamydia/Chlamydophila group</taxon>
        <taxon>Chlamydia</taxon>
    </lineage>
</organism>
<dbReference type="Proteomes" id="UP000001260">
    <property type="component" value="Chromosome"/>
</dbReference>
<accession>Q254R3</accession>
<evidence type="ECO:0000313" key="3">
    <source>
        <dbReference type="EMBL" id="BAE81225.1"/>
    </source>
</evidence>
<dbReference type="OrthoDB" id="17052at2"/>
<proteinExistence type="predicted"/>
<sequence>MRVSESFCLSSLNKEHCFSDRILSSLYNYFYFGGKRIEIISRSENQDIICSSNQGRPVPLAEKIVKILSYFLLFPIVLTVLLVRLLLHRAIHNHKIVLLDSQDPGAACATHFKNAIKTEIGKASQFAASFLGGSVSNIEDVQGGVMTHLKNFMNIKTSDTQQDFFTPFVGTSSQDGVLQNTRPQPTTHQTPLTSQPQITAQSRINKLRSILPKEWAKNPEKIKAPLFKSHPEQASLSPQAKERLVRKFLKFLSGKNVLNYQGRQLVYFCHLEYFFLVKGEEDMLKRYTKCGALFYKPNNTQEKCLGESLMDQLVDLGIFTEYTNTEYMVSGYFD</sequence>
<keyword evidence="2" id="KW-0472">Membrane</keyword>
<keyword evidence="2" id="KW-1133">Transmembrane helix</keyword>
<dbReference type="Pfam" id="PF04890">
    <property type="entry name" value="DUF648"/>
    <property type="match status" value="1"/>
</dbReference>
<dbReference type="KEGG" id="cfe:BAE81225.1"/>
<evidence type="ECO:0000256" key="2">
    <source>
        <dbReference type="SAM" id="Phobius"/>
    </source>
</evidence>
<protein>
    <submittedName>
        <fullName evidence="3">Uncharacterized protein</fullName>
    </submittedName>
</protein>
<gene>
    <name evidence="3" type="ordered locus">CF0453</name>
</gene>
<keyword evidence="4" id="KW-1185">Reference proteome</keyword>
<feature type="transmembrane region" description="Helical" evidence="2">
    <location>
        <begin position="67"/>
        <end position="87"/>
    </location>
</feature>
<dbReference type="STRING" id="264202.gene:10544274"/>